<feature type="transmembrane region" description="Helical" evidence="15">
    <location>
        <begin position="414"/>
        <end position="434"/>
    </location>
</feature>
<evidence type="ECO:0000256" key="3">
    <source>
        <dbReference type="ARBA" id="ARBA00022448"/>
    </source>
</evidence>
<comment type="similarity">
    <text evidence="2 13">Belongs to the sodium:solute symporter (SSF) (TC 2.A.21) family.</text>
</comment>
<reference evidence="17" key="1">
    <citation type="submission" date="2017-02" db="EMBL/GenBank/DDBJ databases">
        <title>Comparative genomics and description of representatives of a novel lineage of planctomycetes thriving in anoxic sediments.</title>
        <authorList>
            <person name="Spring S."/>
            <person name="Bunk B."/>
            <person name="Sproer C."/>
        </authorList>
    </citation>
    <scope>NUCLEOTIDE SEQUENCE [LARGE SCALE GENOMIC DNA]</scope>
    <source>
        <strain evidence="17">ST-NAGAB-D1</strain>
    </source>
</reference>
<dbReference type="STRING" id="1936003.STSP2_01265"/>
<keyword evidence="4" id="KW-1003">Cell membrane</keyword>
<dbReference type="GO" id="GO:0005886">
    <property type="term" value="C:plasma membrane"/>
    <property type="evidence" value="ECO:0007669"/>
    <property type="project" value="UniProtKB-SubCell"/>
</dbReference>
<dbReference type="InterPro" id="IPR001734">
    <property type="entry name" value="Na/solute_symporter"/>
</dbReference>
<evidence type="ECO:0000256" key="13">
    <source>
        <dbReference type="RuleBase" id="RU362091"/>
    </source>
</evidence>
<evidence type="ECO:0000256" key="12">
    <source>
        <dbReference type="ARBA" id="ARBA00033708"/>
    </source>
</evidence>
<dbReference type="GO" id="GO:0006814">
    <property type="term" value="P:sodium ion transport"/>
    <property type="evidence" value="ECO:0007669"/>
    <property type="project" value="UniProtKB-KW"/>
</dbReference>
<evidence type="ECO:0000256" key="9">
    <source>
        <dbReference type="ARBA" id="ARBA00023065"/>
    </source>
</evidence>
<organism evidence="16 17">
    <name type="scientific">Anaerohalosphaera lusitana</name>
    <dbReference type="NCBI Taxonomy" id="1936003"/>
    <lineage>
        <taxon>Bacteria</taxon>
        <taxon>Pseudomonadati</taxon>
        <taxon>Planctomycetota</taxon>
        <taxon>Phycisphaerae</taxon>
        <taxon>Sedimentisphaerales</taxon>
        <taxon>Anaerohalosphaeraceae</taxon>
        <taxon>Anaerohalosphaera</taxon>
    </lineage>
</organism>
<evidence type="ECO:0000256" key="4">
    <source>
        <dbReference type="ARBA" id="ARBA00022475"/>
    </source>
</evidence>
<feature type="transmembrane region" description="Helical" evidence="15">
    <location>
        <begin position="572"/>
        <end position="594"/>
    </location>
</feature>
<evidence type="ECO:0000256" key="15">
    <source>
        <dbReference type="SAM" id="Phobius"/>
    </source>
</evidence>
<feature type="transmembrane region" description="Helical" evidence="15">
    <location>
        <begin position="45"/>
        <end position="65"/>
    </location>
</feature>
<keyword evidence="11" id="KW-0739">Sodium transport</keyword>
<comment type="catalytic activity">
    <reaction evidence="12">
        <text>L-proline(in) + Na(+)(in) = L-proline(out) + Na(+)(out)</text>
        <dbReference type="Rhea" id="RHEA:28967"/>
        <dbReference type="ChEBI" id="CHEBI:29101"/>
        <dbReference type="ChEBI" id="CHEBI:60039"/>
    </reaction>
</comment>
<evidence type="ECO:0000256" key="8">
    <source>
        <dbReference type="ARBA" id="ARBA00023053"/>
    </source>
</evidence>
<feature type="transmembrane region" description="Helical" evidence="15">
    <location>
        <begin position="614"/>
        <end position="635"/>
    </location>
</feature>
<feature type="transmembrane region" description="Helical" evidence="15">
    <location>
        <begin position="248"/>
        <end position="271"/>
    </location>
</feature>
<feature type="transmembrane region" description="Helical" evidence="15">
    <location>
        <begin position="291"/>
        <end position="310"/>
    </location>
</feature>
<sequence>MNMAPIDWAIVASLLIVLTVGAISAKRYTKSVSGFLAAERCGGRYLISVAMGMAMMGVISLVWLFEQNYDVGFTSVWWSLMEGPVLIIMAITGWAYYRFRQTRALTLAQFFEIRYSKKFRVFAGIVAFAAGLINFGIFPSVGARFFIWLCGIPEQFDVLGMTISAFPAVMLVLIGISLVFTFLGGQIAVMITDFLQGTWAYIVFAIVCAYLLYTFRWDQISDTLLSAPAGKSLIDPFDLGREKNFDKWYYVIGVIVAFYVPLAWQGTAGYYSCAKNAHETKMGMMLSHWRFRVLMMILVLVLPICVRTYLTHPDFADQASVVHNRINSINTENLEVDNERIDESYVESLRNQARTPMAIGALLPPVVLGLMVAAMLGAFISTHDSYLHSWGSMLIQDIVMPFKKTPLGPKEHIWWLRGAIFAVAVYIFLFSLFFKHTQHIAMYCAISASVFTAGAGTVIIGGLYWSKGTTAAAWASMIIGMVTSLVGMVIKQFINPDFFLTGQEITFCAIVISVSVYVAVSLIGRKKAFNMDRMLHRGKYKIKGEESVSLHDAKTVWQKLGFTREFTKRDTVIALVTLAWPLVWFIIFIVGNIIQKTNEGGISKNAWLSFWQIWTWLILSMSVVLTVWFTIGGFMDMRYMYRKLKTQQADEADDGRVVGGRNLDETADAIRPDSAPQACDNDDVSKKRKSV</sequence>
<evidence type="ECO:0000256" key="14">
    <source>
        <dbReference type="SAM" id="MobiDB-lite"/>
    </source>
</evidence>
<dbReference type="GO" id="GO:0015293">
    <property type="term" value="F:symporter activity"/>
    <property type="evidence" value="ECO:0007669"/>
    <property type="project" value="UniProtKB-KW"/>
</dbReference>
<evidence type="ECO:0000256" key="2">
    <source>
        <dbReference type="ARBA" id="ARBA00006434"/>
    </source>
</evidence>
<dbReference type="AlphaFoldDB" id="A0A1U9NKJ3"/>
<keyword evidence="9" id="KW-0406">Ion transport</keyword>
<feature type="transmembrane region" description="Helical" evidence="15">
    <location>
        <begin position="158"/>
        <end position="182"/>
    </location>
</feature>
<dbReference type="Proteomes" id="UP000189674">
    <property type="component" value="Chromosome"/>
</dbReference>
<evidence type="ECO:0000256" key="6">
    <source>
        <dbReference type="ARBA" id="ARBA00022847"/>
    </source>
</evidence>
<name>A0A1U9NKJ3_9BACT</name>
<feature type="transmembrane region" description="Helical" evidence="15">
    <location>
        <begin position="119"/>
        <end position="138"/>
    </location>
</feature>
<dbReference type="PANTHER" id="PTHR48086">
    <property type="entry name" value="SODIUM/PROLINE SYMPORTER-RELATED"/>
    <property type="match status" value="1"/>
</dbReference>
<evidence type="ECO:0000256" key="7">
    <source>
        <dbReference type="ARBA" id="ARBA00022989"/>
    </source>
</evidence>
<evidence type="ECO:0000313" key="17">
    <source>
        <dbReference type="Proteomes" id="UP000189674"/>
    </source>
</evidence>
<dbReference type="InterPro" id="IPR050277">
    <property type="entry name" value="Sodium:Solute_Symporter"/>
</dbReference>
<dbReference type="InterPro" id="IPR038377">
    <property type="entry name" value="Na/Glc_symporter_sf"/>
</dbReference>
<evidence type="ECO:0000256" key="5">
    <source>
        <dbReference type="ARBA" id="ARBA00022692"/>
    </source>
</evidence>
<dbReference type="PANTHER" id="PTHR48086:SF3">
    <property type="entry name" value="SODIUM_PROLINE SYMPORTER"/>
    <property type="match status" value="1"/>
</dbReference>
<evidence type="ECO:0000256" key="10">
    <source>
        <dbReference type="ARBA" id="ARBA00023136"/>
    </source>
</evidence>
<keyword evidence="3" id="KW-0813">Transport</keyword>
<feature type="transmembrane region" description="Helical" evidence="15">
    <location>
        <begin position="500"/>
        <end position="524"/>
    </location>
</feature>
<dbReference type="Pfam" id="PF00474">
    <property type="entry name" value="SSF"/>
    <property type="match status" value="1"/>
</dbReference>
<feature type="transmembrane region" description="Helical" evidence="15">
    <location>
        <begin position="440"/>
        <end position="465"/>
    </location>
</feature>
<feature type="transmembrane region" description="Helical" evidence="15">
    <location>
        <begin position="194"/>
        <end position="213"/>
    </location>
</feature>
<feature type="transmembrane region" description="Helical" evidence="15">
    <location>
        <begin position="357"/>
        <end position="380"/>
    </location>
</feature>
<keyword evidence="17" id="KW-1185">Reference proteome</keyword>
<dbReference type="KEGG" id="alus:STSP2_01265"/>
<feature type="transmembrane region" description="Helical" evidence="15">
    <location>
        <begin position="6"/>
        <end position="25"/>
    </location>
</feature>
<keyword evidence="7 15" id="KW-1133">Transmembrane helix</keyword>
<dbReference type="RefSeq" id="WP_146660837.1">
    <property type="nucleotide sequence ID" value="NZ_CP019791.1"/>
</dbReference>
<keyword evidence="6" id="KW-0769">Symport</keyword>
<gene>
    <name evidence="16" type="ORF">STSP2_01265</name>
</gene>
<keyword evidence="10 15" id="KW-0472">Membrane</keyword>
<evidence type="ECO:0000313" key="16">
    <source>
        <dbReference type="EMBL" id="AQT68110.1"/>
    </source>
</evidence>
<accession>A0A1U9NKJ3</accession>
<comment type="subcellular location">
    <subcellularLocation>
        <location evidence="1">Cell membrane</location>
        <topology evidence="1">Multi-pass membrane protein</topology>
    </subcellularLocation>
</comment>
<keyword evidence="8" id="KW-0915">Sodium</keyword>
<proteinExistence type="inferred from homology"/>
<dbReference type="OrthoDB" id="9815743at2"/>
<feature type="region of interest" description="Disordered" evidence="14">
    <location>
        <begin position="666"/>
        <end position="691"/>
    </location>
</feature>
<dbReference type="CDD" id="cd10322">
    <property type="entry name" value="SLC5sbd"/>
    <property type="match status" value="1"/>
</dbReference>
<dbReference type="EMBL" id="CP019791">
    <property type="protein sequence ID" value="AQT68110.1"/>
    <property type="molecule type" value="Genomic_DNA"/>
</dbReference>
<keyword evidence="5 15" id="KW-0812">Transmembrane</keyword>
<evidence type="ECO:0000256" key="1">
    <source>
        <dbReference type="ARBA" id="ARBA00004651"/>
    </source>
</evidence>
<dbReference type="Gene3D" id="1.20.1730.10">
    <property type="entry name" value="Sodium/glucose cotransporter"/>
    <property type="match status" value="1"/>
</dbReference>
<dbReference type="PROSITE" id="PS50283">
    <property type="entry name" value="NA_SOLUT_SYMP_3"/>
    <property type="match status" value="1"/>
</dbReference>
<feature type="transmembrane region" description="Helical" evidence="15">
    <location>
        <begin position="77"/>
        <end position="99"/>
    </location>
</feature>
<protein>
    <submittedName>
        <fullName evidence="16">Putative transporter</fullName>
    </submittedName>
</protein>
<evidence type="ECO:0000256" key="11">
    <source>
        <dbReference type="ARBA" id="ARBA00023201"/>
    </source>
</evidence>
<feature type="transmembrane region" description="Helical" evidence="15">
    <location>
        <begin position="472"/>
        <end position="494"/>
    </location>
</feature>